<dbReference type="PROSITE" id="PS50043">
    <property type="entry name" value="HTH_LUXR_2"/>
    <property type="match status" value="1"/>
</dbReference>
<dbReference type="Proteomes" id="UP000270021">
    <property type="component" value="Chromosome"/>
</dbReference>
<dbReference type="Pfam" id="PF00196">
    <property type="entry name" value="GerE"/>
    <property type="match status" value="1"/>
</dbReference>
<dbReference type="InterPro" id="IPR000792">
    <property type="entry name" value="Tscrpt_reg_LuxR_C"/>
</dbReference>
<dbReference type="AlphaFoldDB" id="A0A3S8Z6B7"/>
<dbReference type="SUPFAM" id="SSF46894">
    <property type="entry name" value="C-terminal effector domain of the bipartite response regulators"/>
    <property type="match status" value="1"/>
</dbReference>
<dbReference type="KEGG" id="fsl:EJO69_00880"/>
<evidence type="ECO:0000259" key="4">
    <source>
        <dbReference type="PROSITE" id="PS50043"/>
    </source>
</evidence>
<organism evidence="5 6">
    <name type="scientific">Flaviflexus salsibiostraticola</name>
    <dbReference type="NCBI Taxonomy" id="1282737"/>
    <lineage>
        <taxon>Bacteria</taxon>
        <taxon>Bacillati</taxon>
        <taxon>Actinomycetota</taxon>
        <taxon>Actinomycetes</taxon>
        <taxon>Actinomycetales</taxon>
        <taxon>Actinomycetaceae</taxon>
        <taxon>Flaviflexus</taxon>
    </lineage>
</organism>
<dbReference type="PANTHER" id="PTHR44688">
    <property type="entry name" value="DNA-BINDING TRANSCRIPTIONAL ACTIVATOR DEVR_DOSR"/>
    <property type="match status" value="1"/>
</dbReference>
<dbReference type="Gene3D" id="1.10.10.10">
    <property type="entry name" value="Winged helix-like DNA-binding domain superfamily/Winged helix DNA-binding domain"/>
    <property type="match status" value="1"/>
</dbReference>
<keyword evidence="2" id="KW-0238">DNA-binding</keyword>
<evidence type="ECO:0000256" key="1">
    <source>
        <dbReference type="ARBA" id="ARBA00023015"/>
    </source>
</evidence>
<evidence type="ECO:0000313" key="6">
    <source>
        <dbReference type="Proteomes" id="UP000270021"/>
    </source>
</evidence>
<dbReference type="EMBL" id="CP034438">
    <property type="protein sequence ID" value="AZN29009.1"/>
    <property type="molecule type" value="Genomic_DNA"/>
</dbReference>
<dbReference type="GO" id="GO:0003677">
    <property type="term" value="F:DNA binding"/>
    <property type="evidence" value="ECO:0007669"/>
    <property type="project" value="UniProtKB-KW"/>
</dbReference>
<dbReference type="OrthoDB" id="3197423at2"/>
<reference evidence="5 6" key="1">
    <citation type="submission" date="2018-12" db="EMBL/GenBank/DDBJ databases">
        <title>Complete genome sequence of Flaviflexus salsibiostraticola KCTC 33148.</title>
        <authorList>
            <person name="Bae J.-W."/>
        </authorList>
    </citation>
    <scope>NUCLEOTIDE SEQUENCE [LARGE SCALE GENOMIC DNA]</scope>
    <source>
        <strain evidence="5 6">KCTC 33148</strain>
    </source>
</reference>
<dbReference type="InterPro" id="IPR036388">
    <property type="entry name" value="WH-like_DNA-bd_sf"/>
</dbReference>
<accession>A0A3S8Z6B7</accession>
<dbReference type="SMART" id="SM00421">
    <property type="entry name" value="HTH_LUXR"/>
    <property type="match status" value="1"/>
</dbReference>
<keyword evidence="3" id="KW-0804">Transcription</keyword>
<protein>
    <submittedName>
        <fullName evidence="5">Helix-turn-helix transcriptional regulator</fullName>
    </submittedName>
</protein>
<evidence type="ECO:0000313" key="5">
    <source>
        <dbReference type="EMBL" id="AZN29009.1"/>
    </source>
</evidence>
<sequence>MVLKPIVGRPRGGAWEAAGDESFIDEAVRRAAIGSGILLHGESGAGQEDFARRIALRLAAPASPMELTSPPHPETSRSLARLVESPPTSGPILLIPTISSFAGPELDDVARLVLHHHAVVIAADTDDVPSAAAPLGDLVGLERIWVPDMTEVATASFVENGLGGPVSSRAAHALWSGVAGNRARVRMVVEDWLEASVLVRHDEVWIIADPAPRAGPRLSRYWKGRLAAEDPAVHDVLEVLSLAGEIPLPLLLEICEPDAVDAVHGRGLLELRGSLGRDASLRGAINSEAIANHIPPGRSLQLRHRVSDCASGNGFRIPAGLVHWQVRHGFEVDHPDVLDAVEHLISRAPTKAIDLLGVVLAGADPDRAESARIEALIAAGRLTDAWECARRIRTTPKGEAAVLSPARAADLVSASWRGDYRPILKAREAPARMSDALEWLWRHSTHEALVMSGRAEEGMRAERELLRTLERSDAASPIAQRVRTGLVDMQILTGEWTRAAATLASSSSAHGVDGHGLEVVYRALARVLTADFEESVRALRCEMPQLHILDRHDVHALGSSLLAVSLAATGHRAEAFAALAGIETPHPEGAGIWHRTWGADFFSAQALGLLGRRDDAVELLMRCADRDRDLENHALELLALSGAVQWGQESALDRLESVAQRTESRFAQACTRVVHGLRTGDAESLEIGAAIARAIGQHFFADFADDRRADLNGTRTAALSSGRGGALGARSLTPRQREIVEHVLAGRSSGTIAETMGISVRTVESHLYQIYAKLDVGSRAELRAILADRTTDQVRK</sequence>
<gene>
    <name evidence="5" type="ORF">EJO69_00880</name>
</gene>
<evidence type="ECO:0000256" key="3">
    <source>
        <dbReference type="ARBA" id="ARBA00023163"/>
    </source>
</evidence>
<name>A0A3S8Z6B7_9ACTO</name>
<dbReference type="GO" id="GO:0006355">
    <property type="term" value="P:regulation of DNA-templated transcription"/>
    <property type="evidence" value="ECO:0007669"/>
    <property type="project" value="InterPro"/>
</dbReference>
<dbReference type="CDD" id="cd06170">
    <property type="entry name" value="LuxR_C_like"/>
    <property type="match status" value="1"/>
</dbReference>
<dbReference type="PRINTS" id="PR00038">
    <property type="entry name" value="HTHLUXR"/>
</dbReference>
<keyword evidence="6" id="KW-1185">Reference proteome</keyword>
<feature type="domain" description="HTH luxR-type" evidence="4">
    <location>
        <begin position="725"/>
        <end position="790"/>
    </location>
</feature>
<keyword evidence="1" id="KW-0805">Transcription regulation</keyword>
<proteinExistence type="predicted"/>
<dbReference type="RefSeq" id="WP_126037949.1">
    <property type="nucleotide sequence ID" value="NZ_CP034438.1"/>
</dbReference>
<dbReference type="PANTHER" id="PTHR44688:SF16">
    <property type="entry name" value="DNA-BINDING TRANSCRIPTIONAL ACTIVATOR DEVR_DOSR"/>
    <property type="match status" value="1"/>
</dbReference>
<evidence type="ECO:0000256" key="2">
    <source>
        <dbReference type="ARBA" id="ARBA00023125"/>
    </source>
</evidence>
<dbReference type="InterPro" id="IPR016032">
    <property type="entry name" value="Sig_transdc_resp-reg_C-effctor"/>
</dbReference>